<evidence type="ECO:0000313" key="1">
    <source>
        <dbReference type="EMBL" id="OAA69856.1"/>
    </source>
</evidence>
<dbReference type="InterPro" id="IPR001753">
    <property type="entry name" value="Enoyl-CoA_hydra/iso"/>
</dbReference>
<dbReference type="STRING" id="1081104.A0A168BAP1"/>
<keyword evidence="1" id="KW-0413">Isomerase</keyword>
<reference evidence="1 2" key="1">
    <citation type="journal article" date="2016" name="Genome Biol. Evol.">
        <title>Divergent and convergent evolution of fungal pathogenicity.</title>
        <authorList>
            <person name="Shang Y."/>
            <person name="Xiao G."/>
            <person name="Zheng P."/>
            <person name="Cen K."/>
            <person name="Zhan S."/>
            <person name="Wang C."/>
        </authorList>
    </citation>
    <scope>NUCLEOTIDE SEQUENCE [LARGE SCALE GENOMIC DNA]</scope>
    <source>
        <strain evidence="1 2">ARSEF 2679</strain>
    </source>
</reference>
<proteinExistence type="predicted"/>
<dbReference type="Gene3D" id="3.90.226.10">
    <property type="entry name" value="2-enoyl-CoA Hydratase, Chain A, domain 1"/>
    <property type="match status" value="1"/>
</dbReference>
<dbReference type="GO" id="GO:0005777">
    <property type="term" value="C:peroxisome"/>
    <property type="evidence" value="ECO:0007669"/>
    <property type="project" value="TreeGrafter"/>
</dbReference>
<dbReference type="Pfam" id="PF00378">
    <property type="entry name" value="ECH_1"/>
    <property type="match status" value="1"/>
</dbReference>
<dbReference type="GeneID" id="30019418"/>
<comment type="caution">
    <text evidence="1">The sequence shown here is derived from an EMBL/GenBank/DDBJ whole genome shotgun (WGS) entry which is preliminary data.</text>
</comment>
<name>A0A168BAP1_CORFA</name>
<dbReference type="Proteomes" id="UP000076744">
    <property type="component" value="Unassembled WGS sequence"/>
</dbReference>
<organism evidence="1 2">
    <name type="scientific">Cordyceps fumosorosea (strain ARSEF 2679)</name>
    <name type="common">Isaria fumosorosea</name>
    <dbReference type="NCBI Taxonomy" id="1081104"/>
    <lineage>
        <taxon>Eukaryota</taxon>
        <taxon>Fungi</taxon>
        <taxon>Dikarya</taxon>
        <taxon>Ascomycota</taxon>
        <taxon>Pezizomycotina</taxon>
        <taxon>Sordariomycetes</taxon>
        <taxon>Hypocreomycetidae</taxon>
        <taxon>Hypocreales</taxon>
        <taxon>Cordycipitaceae</taxon>
        <taxon>Cordyceps</taxon>
    </lineage>
</organism>
<dbReference type="InterPro" id="IPR029045">
    <property type="entry name" value="ClpP/crotonase-like_dom_sf"/>
</dbReference>
<dbReference type="PANTHER" id="PTHR11941:SF75">
    <property type="entry name" value="ENOYL-COA HYDRATASE_ISOMERASE FAMILY PROTEIN"/>
    <property type="match status" value="1"/>
</dbReference>
<evidence type="ECO:0000313" key="2">
    <source>
        <dbReference type="Proteomes" id="UP000076744"/>
    </source>
</evidence>
<keyword evidence="2" id="KW-1185">Reference proteome</keyword>
<accession>A0A168BAP1</accession>
<gene>
    <name evidence="1" type="ORF">ISF_03126</name>
</gene>
<dbReference type="AlphaFoldDB" id="A0A168BAP1"/>
<protein>
    <submittedName>
        <fullName evidence="1">Enoyl-CoA hydratase/isomerase</fullName>
    </submittedName>
</protein>
<dbReference type="GO" id="GO:0006635">
    <property type="term" value="P:fatty acid beta-oxidation"/>
    <property type="evidence" value="ECO:0007669"/>
    <property type="project" value="TreeGrafter"/>
</dbReference>
<dbReference type="OrthoDB" id="1696280at2759"/>
<dbReference type="PANTHER" id="PTHR11941">
    <property type="entry name" value="ENOYL-COA HYDRATASE-RELATED"/>
    <property type="match status" value="1"/>
</dbReference>
<dbReference type="EMBL" id="AZHB01000005">
    <property type="protein sequence ID" value="OAA69856.1"/>
    <property type="molecule type" value="Genomic_DNA"/>
</dbReference>
<sequence length="277" mass="30313">MSSSAPLFTIPIGPCGKHPGGTITCTQPQPLVYLLTWSSPPDNRLTTPFCRALLAALDVLEFGDHPPGVVVTTSAIAKNYSNGFDLEHTLADKDVFFPFFYSLWVRFLTYPMPTVALMNGHGYAAGLMLAMAHDYRLAPTPRGFFCLPELTYGLPLTPAMAALFRHKLSAPALRTLALEAAQLSGAQIVDLGVADALAATQDDAWAFIEARKLTEKAKSGVYGTIKAELHKDLIGQLRGEGLVAEERRFKEEGDRVAERVEFGKVWYEQWKAGKAKL</sequence>
<dbReference type="CDD" id="cd06558">
    <property type="entry name" value="crotonase-like"/>
    <property type="match status" value="1"/>
</dbReference>
<dbReference type="RefSeq" id="XP_018706460.1">
    <property type="nucleotide sequence ID" value="XM_018846732.1"/>
</dbReference>
<dbReference type="GO" id="GO:0004165">
    <property type="term" value="F:delta(3)-delta(2)-enoyl-CoA isomerase activity"/>
    <property type="evidence" value="ECO:0007669"/>
    <property type="project" value="TreeGrafter"/>
</dbReference>
<dbReference type="SUPFAM" id="SSF52096">
    <property type="entry name" value="ClpP/crotonase"/>
    <property type="match status" value="1"/>
</dbReference>